<sequence>MDSCRRNPLLVISILFIILTSTCPSLSVARPLGRGCGLKKETHMFQSLEKGAVPPPCRSGGSNAPGGNCSNPQEMNFAAHVPTTAQASASEEAYSQDKIDSGS</sequence>
<comment type="caution">
    <text evidence="1">The sequence shown here is derived from an EMBL/GenBank/DDBJ whole genome shotgun (WGS) entry which is preliminary data.</text>
</comment>
<accession>A0ACC2LJL1</accession>
<keyword evidence="2" id="KW-1185">Reference proteome</keyword>
<gene>
    <name evidence="1" type="ORF">MRB53_026928</name>
</gene>
<evidence type="ECO:0000313" key="2">
    <source>
        <dbReference type="Proteomes" id="UP001234297"/>
    </source>
</evidence>
<evidence type="ECO:0000313" key="1">
    <source>
        <dbReference type="EMBL" id="KAJ8633592.1"/>
    </source>
</evidence>
<reference evidence="1 2" key="1">
    <citation type="journal article" date="2022" name="Hortic Res">
        <title>A haplotype resolved chromosomal level avocado genome allows analysis of novel avocado genes.</title>
        <authorList>
            <person name="Nath O."/>
            <person name="Fletcher S.J."/>
            <person name="Hayward A."/>
            <person name="Shaw L.M."/>
            <person name="Masouleh A.K."/>
            <person name="Furtado A."/>
            <person name="Henry R.J."/>
            <person name="Mitter N."/>
        </authorList>
    </citation>
    <scope>NUCLEOTIDE SEQUENCE [LARGE SCALE GENOMIC DNA]</scope>
    <source>
        <strain evidence="2">cv. Hass</strain>
    </source>
</reference>
<protein>
    <submittedName>
        <fullName evidence="1">Uncharacterized protein</fullName>
    </submittedName>
</protein>
<dbReference type="EMBL" id="CM056816">
    <property type="protein sequence ID" value="KAJ8633592.1"/>
    <property type="molecule type" value="Genomic_DNA"/>
</dbReference>
<organism evidence="1 2">
    <name type="scientific">Persea americana</name>
    <name type="common">Avocado</name>
    <dbReference type="NCBI Taxonomy" id="3435"/>
    <lineage>
        <taxon>Eukaryota</taxon>
        <taxon>Viridiplantae</taxon>
        <taxon>Streptophyta</taxon>
        <taxon>Embryophyta</taxon>
        <taxon>Tracheophyta</taxon>
        <taxon>Spermatophyta</taxon>
        <taxon>Magnoliopsida</taxon>
        <taxon>Magnoliidae</taxon>
        <taxon>Laurales</taxon>
        <taxon>Lauraceae</taxon>
        <taxon>Persea</taxon>
    </lineage>
</organism>
<dbReference type="Proteomes" id="UP001234297">
    <property type="component" value="Chromosome 8"/>
</dbReference>
<name>A0ACC2LJL1_PERAE</name>
<proteinExistence type="predicted"/>